<dbReference type="EMBL" id="JAQOUE010000002">
    <property type="protein sequence ID" value="MDT7043905.1"/>
    <property type="molecule type" value="Genomic_DNA"/>
</dbReference>
<sequence length="348" mass="38735">MAPKRSRQLLESVLVMPEDLSPWRTIAIRIGVIILLVVFLITYLWIDREGLKDHADGVITIPDVIYFTMVTITTVGYGDIVPITPQSRLFDAFVITPIRMFIWMLFLGTAYQLALKQFAEGYRMAKVRASLEQHVVVCGIGYTGLATIKELLAKGTNPEQILAIDMRDERVRAAVELGVYAIRGDASKEATLRDAVLEKAKAIIITSGRDDTNALTLLTVRNICPSLRALVSAKEEENVKLLRQAGANTIITPATFGGSMLASAVNQTHLARYMEDLLTSGGRVDLIEEKVRQEDVGKSTLDFLPNVVLRIYRNGKMLSLDEFRKNEPVKEGDIVMLLKHHHAEESST</sequence>
<dbReference type="Pfam" id="PF02254">
    <property type="entry name" value="TrkA_N"/>
    <property type="match status" value="1"/>
</dbReference>
<evidence type="ECO:0000256" key="1">
    <source>
        <dbReference type="ARBA" id="ARBA00004651"/>
    </source>
</evidence>
<protein>
    <submittedName>
        <fullName evidence="4">Potassium channel family protein</fullName>
    </submittedName>
</protein>
<keyword evidence="2" id="KW-0812">Transmembrane</keyword>
<dbReference type="InterPro" id="IPR050721">
    <property type="entry name" value="Trk_Ktr_HKT_K-transport"/>
</dbReference>
<dbReference type="InterPro" id="IPR036291">
    <property type="entry name" value="NAD(P)-bd_dom_sf"/>
</dbReference>
<accession>A0ABU3KBV7</accession>
<feature type="transmembrane region" description="Helical" evidence="2">
    <location>
        <begin position="89"/>
        <end position="114"/>
    </location>
</feature>
<reference evidence="4 5" key="1">
    <citation type="journal article" date="2023" name="ISME J.">
        <title>Cultivation and genomic characterization of novel and ubiquitous marine nitrite-oxidizing bacteria from the Nitrospirales.</title>
        <authorList>
            <person name="Mueller A.J."/>
            <person name="Daebeler A."/>
            <person name="Herbold C.W."/>
            <person name="Kirkegaard R.H."/>
            <person name="Daims H."/>
        </authorList>
    </citation>
    <scope>NUCLEOTIDE SEQUENCE [LARGE SCALE GENOMIC DNA]</scope>
    <source>
        <strain evidence="4 5">EB</strain>
    </source>
</reference>
<keyword evidence="4" id="KW-0406">Ion transport</keyword>
<dbReference type="RefSeq" id="WP_313834491.1">
    <property type="nucleotide sequence ID" value="NZ_JAQOUE010000002.1"/>
</dbReference>
<gene>
    <name evidence="4" type="ORF">PPG34_16255</name>
</gene>
<dbReference type="PANTHER" id="PTHR43833">
    <property type="entry name" value="POTASSIUM CHANNEL PROTEIN 2-RELATED-RELATED"/>
    <property type="match status" value="1"/>
</dbReference>
<evidence type="ECO:0000313" key="5">
    <source>
        <dbReference type="Proteomes" id="UP001250932"/>
    </source>
</evidence>
<dbReference type="PROSITE" id="PS51201">
    <property type="entry name" value="RCK_N"/>
    <property type="match status" value="1"/>
</dbReference>
<keyword evidence="2" id="KW-1133">Transmembrane helix</keyword>
<keyword evidence="5" id="KW-1185">Reference proteome</keyword>
<feature type="domain" description="RCK N-terminal" evidence="3">
    <location>
        <begin position="132"/>
        <end position="252"/>
    </location>
</feature>
<evidence type="ECO:0000313" key="4">
    <source>
        <dbReference type="EMBL" id="MDT7043905.1"/>
    </source>
</evidence>
<name>A0ABU3KBV7_9BACT</name>
<dbReference type="InterPro" id="IPR003148">
    <property type="entry name" value="RCK_N"/>
</dbReference>
<dbReference type="SUPFAM" id="SSF81324">
    <property type="entry name" value="Voltage-gated potassium channels"/>
    <property type="match status" value="1"/>
</dbReference>
<dbReference type="SUPFAM" id="SSF51735">
    <property type="entry name" value="NAD(P)-binding Rossmann-fold domains"/>
    <property type="match status" value="1"/>
</dbReference>
<evidence type="ECO:0000259" key="3">
    <source>
        <dbReference type="PROSITE" id="PS51201"/>
    </source>
</evidence>
<dbReference type="PANTHER" id="PTHR43833:SF9">
    <property type="entry name" value="POTASSIUM CHANNEL PROTEIN YUGO-RELATED"/>
    <property type="match status" value="1"/>
</dbReference>
<comment type="caution">
    <text evidence="4">The sequence shown here is derived from an EMBL/GenBank/DDBJ whole genome shotgun (WGS) entry which is preliminary data.</text>
</comment>
<proteinExistence type="predicted"/>
<dbReference type="Gene3D" id="3.40.50.720">
    <property type="entry name" value="NAD(P)-binding Rossmann-like Domain"/>
    <property type="match status" value="1"/>
</dbReference>
<comment type="subcellular location">
    <subcellularLocation>
        <location evidence="1">Cell membrane</location>
        <topology evidence="1">Multi-pass membrane protein</topology>
    </subcellularLocation>
</comment>
<dbReference type="Pfam" id="PF07885">
    <property type="entry name" value="Ion_trans_2"/>
    <property type="match status" value="1"/>
</dbReference>
<dbReference type="GO" id="GO:0034220">
    <property type="term" value="P:monoatomic ion transmembrane transport"/>
    <property type="evidence" value="ECO:0007669"/>
    <property type="project" value="UniProtKB-KW"/>
</dbReference>
<keyword evidence="4" id="KW-0407">Ion channel</keyword>
<dbReference type="InterPro" id="IPR013099">
    <property type="entry name" value="K_chnl_dom"/>
</dbReference>
<dbReference type="Gene3D" id="1.10.287.70">
    <property type="match status" value="1"/>
</dbReference>
<dbReference type="Proteomes" id="UP001250932">
    <property type="component" value="Unassembled WGS sequence"/>
</dbReference>
<keyword evidence="2" id="KW-0472">Membrane</keyword>
<feature type="transmembrane region" description="Helical" evidence="2">
    <location>
        <begin position="26"/>
        <end position="46"/>
    </location>
</feature>
<evidence type="ECO:0000256" key="2">
    <source>
        <dbReference type="SAM" id="Phobius"/>
    </source>
</evidence>
<feature type="transmembrane region" description="Helical" evidence="2">
    <location>
        <begin position="58"/>
        <end position="77"/>
    </location>
</feature>
<organism evidence="4 5">
    <name type="scientific">Candidatus Nitronereus thalassa</name>
    <dbReference type="NCBI Taxonomy" id="3020898"/>
    <lineage>
        <taxon>Bacteria</taxon>
        <taxon>Pseudomonadati</taxon>
        <taxon>Nitrospirota</taxon>
        <taxon>Nitrospiria</taxon>
        <taxon>Nitrospirales</taxon>
        <taxon>Nitrospiraceae</taxon>
        <taxon>Candidatus Nitronereus</taxon>
    </lineage>
</organism>
<keyword evidence="4" id="KW-0813">Transport</keyword>